<evidence type="ECO:0000313" key="5">
    <source>
        <dbReference type="Proteomes" id="UP000622638"/>
    </source>
</evidence>
<feature type="compositionally biased region" description="Basic and acidic residues" evidence="1">
    <location>
        <begin position="1"/>
        <end position="14"/>
    </location>
</feature>
<dbReference type="Proteomes" id="UP000430634">
    <property type="component" value="Unassembled WGS sequence"/>
</dbReference>
<name>A0A6I3STC3_9BURK</name>
<accession>A0A6I3STC3</accession>
<dbReference type="AlphaFoldDB" id="A0A6I3STC3"/>
<reference evidence="2" key="1">
    <citation type="journal article" date="2014" name="Int. J. Syst. Evol. Microbiol.">
        <title>Complete genome of a new Firmicutes species belonging to the dominant human colonic microbiota ('Ruminococcus bicirculans') reveals two chromosomes and a selective capacity to utilize plant glucans.</title>
        <authorList>
            <consortium name="NISC Comparative Sequencing Program"/>
            <person name="Wegmann U."/>
            <person name="Louis P."/>
            <person name="Goesmann A."/>
            <person name="Henrissat B."/>
            <person name="Duncan S.H."/>
            <person name="Flint H.J."/>
        </authorList>
    </citation>
    <scope>NUCLEOTIDE SEQUENCE</scope>
    <source>
        <strain evidence="2">CGMCC 1.15931</strain>
    </source>
</reference>
<organism evidence="3 4">
    <name type="scientific">Pseudoduganella buxea</name>
    <dbReference type="NCBI Taxonomy" id="1949069"/>
    <lineage>
        <taxon>Bacteria</taxon>
        <taxon>Pseudomonadati</taxon>
        <taxon>Pseudomonadota</taxon>
        <taxon>Betaproteobacteria</taxon>
        <taxon>Burkholderiales</taxon>
        <taxon>Oxalobacteraceae</taxon>
        <taxon>Telluria group</taxon>
        <taxon>Pseudoduganella</taxon>
    </lineage>
</organism>
<evidence type="ECO:0000313" key="4">
    <source>
        <dbReference type="Proteomes" id="UP000430634"/>
    </source>
</evidence>
<dbReference type="OrthoDB" id="8759899at2"/>
<proteinExistence type="predicted"/>
<keyword evidence="5" id="KW-1185">Reference proteome</keyword>
<comment type="caution">
    <text evidence="3">The sequence shown here is derived from an EMBL/GenBank/DDBJ whole genome shotgun (WGS) entry which is preliminary data.</text>
</comment>
<dbReference type="EMBL" id="WNKZ01000010">
    <property type="protein sequence ID" value="MTV52249.1"/>
    <property type="molecule type" value="Genomic_DNA"/>
</dbReference>
<evidence type="ECO:0000313" key="3">
    <source>
        <dbReference type="EMBL" id="MTV52249.1"/>
    </source>
</evidence>
<feature type="compositionally biased region" description="Polar residues" evidence="1">
    <location>
        <begin position="79"/>
        <end position="95"/>
    </location>
</feature>
<gene>
    <name evidence="2" type="ORF">GCM10011572_06180</name>
    <name evidence="3" type="ORF">GM672_05805</name>
</gene>
<sequence>MTQEQNKLHNDGDSVQHGNKPVQGGTTRDGLVAGAGGLVNNPQTQLDPQEANRDAYGDQETGATSGETGDGRSPRQVAASGSQATQHSAGGSLQQDSERAARSNGRKSTP</sequence>
<dbReference type="RefSeq" id="WP_155469584.1">
    <property type="nucleotide sequence ID" value="NZ_BMKG01000002.1"/>
</dbReference>
<reference evidence="5" key="2">
    <citation type="journal article" date="2019" name="Int. J. Syst. Evol. Microbiol.">
        <title>The Global Catalogue of Microorganisms (GCM) 10K type strain sequencing project: providing services to taxonomists for standard genome sequencing and annotation.</title>
        <authorList>
            <consortium name="The Broad Institute Genomics Platform"/>
            <consortium name="The Broad Institute Genome Sequencing Center for Infectious Disease"/>
            <person name="Wu L."/>
            <person name="Ma J."/>
        </authorList>
    </citation>
    <scope>NUCLEOTIDE SEQUENCE [LARGE SCALE GENOMIC DNA]</scope>
    <source>
        <strain evidence="5">CGMCC 1.15931</strain>
    </source>
</reference>
<protein>
    <submittedName>
        <fullName evidence="3">Uncharacterized protein</fullName>
    </submittedName>
</protein>
<dbReference type="EMBL" id="BMKG01000002">
    <property type="protein sequence ID" value="GGB86945.1"/>
    <property type="molecule type" value="Genomic_DNA"/>
</dbReference>
<reference evidence="3 4" key="3">
    <citation type="submission" date="2019-11" db="EMBL/GenBank/DDBJ databases">
        <title>Type strains purchased from KCTC, JCM and DSMZ.</title>
        <authorList>
            <person name="Lu H."/>
        </authorList>
    </citation>
    <scope>NUCLEOTIDE SEQUENCE [LARGE SCALE GENOMIC DNA]</scope>
    <source>
        <strain evidence="3 4">KCTC 52429</strain>
    </source>
</reference>
<reference evidence="2" key="4">
    <citation type="submission" date="2024-05" db="EMBL/GenBank/DDBJ databases">
        <authorList>
            <person name="Sun Q."/>
            <person name="Zhou Y."/>
        </authorList>
    </citation>
    <scope>NUCLEOTIDE SEQUENCE</scope>
    <source>
        <strain evidence="2">CGMCC 1.15931</strain>
    </source>
</reference>
<evidence type="ECO:0000256" key="1">
    <source>
        <dbReference type="SAM" id="MobiDB-lite"/>
    </source>
</evidence>
<feature type="region of interest" description="Disordered" evidence="1">
    <location>
        <begin position="1"/>
        <end position="110"/>
    </location>
</feature>
<dbReference type="Proteomes" id="UP000622638">
    <property type="component" value="Unassembled WGS sequence"/>
</dbReference>
<evidence type="ECO:0000313" key="2">
    <source>
        <dbReference type="EMBL" id="GGB86945.1"/>
    </source>
</evidence>